<dbReference type="PANTHER" id="PTHR45348:SF2">
    <property type="entry name" value="ZINC-TYPE ALCOHOL DEHYDROGENASE-LIKE PROTEIN C2E1P3.01"/>
    <property type="match status" value="1"/>
</dbReference>
<reference evidence="2 3" key="1">
    <citation type="submission" date="2014-06" db="EMBL/GenBank/DDBJ databases">
        <title>Evolutionary Origins and Diversification of the Mycorrhizal Mutualists.</title>
        <authorList>
            <consortium name="DOE Joint Genome Institute"/>
            <consortium name="Mycorrhizal Genomics Consortium"/>
            <person name="Kohler A."/>
            <person name="Kuo A."/>
            <person name="Nagy L.G."/>
            <person name="Floudas D."/>
            <person name="Copeland A."/>
            <person name="Barry K.W."/>
            <person name="Cichocki N."/>
            <person name="Veneault-Fourrey C."/>
            <person name="LaButti K."/>
            <person name="Lindquist E.A."/>
            <person name="Lipzen A."/>
            <person name="Lundell T."/>
            <person name="Morin E."/>
            <person name="Murat C."/>
            <person name="Riley R."/>
            <person name="Ohm R."/>
            <person name="Sun H."/>
            <person name="Tunlid A."/>
            <person name="Henrissat B."/>
            <person name="Grigoriev I.V."/>
            <person name="Hibbett D.S."/>
            <person name="Martin F."/>
        </authorList>
    </citation>
    <scope>NUCLEOTIDE SEQUENCE [LARGE SCALE GENOMIC DNA]</scope>
    <source>
        <strain evidence="2 3">SS14</strain>
    </source>
</reference>
<feature type="domain" description="Alcohol dehydrogenase-like N-terminal" evidence="1">
    <location>
        <begin position="26"/>
        <end position="109"/>
    </location>
</feature>
<dbReference type="InterPro" id="IPR013154">
    <property type="entry name" value="ADH-like_N"/>
</dbReference>
<name>A0A0C9VAV2_SPHS4</name>
<dbReference type="GO" id="GO:0016651">
    <property type="term" value="F:oxidoreductase activity, acting on NAD(P)H"/>
    <property type="evidence" value="ECO:0007669"/>
    <property type="project" value="InterPro"/>
</dbReference>
<dbReference type="SUPFAM" id="SSF50129">
    <property type="entry name" value="GroES-like"/>
    <property type="match status" value="1"/>
</dbReference>
<gene>
    <name evidence="2" type="ORF">M422DRAFT_263177</name>
</gene>
<protein>
    <recommendedName>
        <fullName evidence="1">Alcohol dehydrogenase-like N-terminal domain-containing protein</fullName>
    </recommendedName>
</protein>
<dbReference type="OrthoDB" id="3185587at2759"/>
<dbReference type="EMBL" id="KN837197">
    <property type="protein sequence ID" value="KIJ34625.1"/>
    <property type="molecule type" value="Genomic_DNA"/>
</dbReference>
<evidence type="ECO:0000313" key="3">
    <source>
        <dbReference type="Proteomes" id="UP000054279"/>
    </source>
</evidence>
<dbReference type="InterPro" id="IPR047122">
    <property type="entry name" value="Trans-enoyl_RdTase-like"/>
</dbReference>
<evidence type="ECO:0000259" key="1">
    <source>
        <dbReference type="Pfam" id="PF08240"/>
    </source>
</evidence>
<accession>A0A0C9VAV2</accession>
<proteinExistence type="predicted"/>
<dbReference type="HOGENOM" id="CLU_1778633_0_0_1"/>
<sequence>MSSMRALVVQKNKTVEIEHHPIPELKPNEVLLRIICAGMNPTDYKHVDYELAKPGDYLGCDYVGEVVDIGSAVPKDQVKKGEIRWNFTRGGQGKKGAFAEYITSEWDLTSLVPPNVTPQQAAGLPIPVLTAVQALYLPARLNLPEPPVSKPSNEWILIWSGATSGL</sequence>
<dbReference type="Gene3D" id="3.40.50.720">
    <property type="entry name" value="NAD(P)-binding Rossmann-like Domain"/>
    <property type="match status" value="1"/>
</dbReference>
<organism evidence="2 3">
    <name type="scientific">Sphaerobolus stellatus (strain SS14)</name>
    <dbReference type="NCBI Taxonomy" id="990650"/>
    <lineage>
        <taxon>Eukaryota</taxon>
        <taxon>Fungi</taxon>
        <taxon>Dikarya</taxon>
        <taxon>Basidiomycota</taxon>
        <taxon>Agaricomycotina</taxon>
        <taxon>Agaricomycetes</taxon>
        <taxon>Phallomycetidae</taxon>
        <taxon>Geastrales</taxon>
        <taxon>Sphaerobolaceae</taxon>
        <taxon>Sphaerobolus</taxon>
    </lineage>
</organism>
<dbReference type="InterPro" id="IPR011032">
    <property type="entry name" value="GroES-like_sf"/>
</dbReference>
<dbReference type="Gene3D" id="3.90.180.10">
    <property type="entry name" value="Medium-chain alcohol dehydrogenases, catalytic domain"/>
    <property type="match status" value="1"/>
</dbReference>
<dbReference type="Pfam" id="PF08240">
    <property type="entry name" value="ADH_N"/>
    <property type="match status" value="1"/>
</dbReference>
<dbReference type="AlphaFoldDB" id="A0A0C9VAV2"/>
<keyword evidence="3" id="KW-1185">Reference proteome</keyword>
<evidence type="ECO:0000313" key="2">
    <source>
        <dbReference type="EMBL" id="KIJ34625.1"/>
    </source>
</evidence>
<dbReference type="Proteomes" id="UP000054279">
    <property type="component" value="Unassembled WGS sequence"/>
</dbReference>
<dbReference type="PANTHER" id="PTHR45348">
    <property type="entry name" value="HYPOTHETICAL OXIDOREDUCTASE (EUROFUNG)"/>
    <property type="match status" value="1"/>
</dbReference>